<dbReference type="InterPro" id="IPR000524">
    <property type="entry name" value="Tscrpt_reg_HTH_GntR"/>
</dbReference>
<keyword evidence="2" id="KW-0238">DNA-binding</keyword>
<evidence type="ECO:0000256" key="3">
    <source>
        <dbReference type="ARBA" id="ARBA00023163"/>
    </source>
</evidence>
<accession>A0A0D6JEM8</accession>
<dbReference type="InterPro" id="IPR011663">
    <property type="entry name" value="UTRA"/>
</dbReference>
<evidence type="ECO:0000256" key="2">
    <source>
        <dbReference type="ARBA" id="ARBA00023125"/>
    </source>
</evidence>
<dbReference type="GO" id="GO:0003677">
    <property type="term" value="F:DNA binding"/>
    <property type="evidence" value="ECO:0007669"/>
    <property type="project" value="UniProtKB-KW"/>
</dbReference>
<dbReference type="PANTHER" id="PTHR44846:SF1">
    <property type="entry name" value="MANNOSYL-D-GLYCERATE TRANSPORT_METABOLISM SYSTEM REPRESSOR MNGR-RELATED"/>
    <property type="match status" value="1"/>
</dbReference>
<dbReference type="InterPro" id="IPR036388">
    <property type="entry name" value="WH-like_DNA-bd_sf"/>
</dbReference>
<organism evidence="5 6">
    <name type="scientific">Candidatus Filomicrobium marinum</name>
    <dbReference type="NCBI Taxonomy" id="1608628"/>
    <lineage>
        <taxon>Bacteria</taxon>
        <taxon>Pseudomonadati</taxon>
        <taxon>Pseudomonadota</taxon>
        <taxon>Alphaproteobacteria</taxon>
        <taxon>Hyphomicrobiales</taxon>
        <taxon>Hyphomicrobiaceae</taxon>
        <taxon>Filomicrobium</taxon>
    </lineage>
</organism>
<dbReference type="SMART" id="SM00866">
    <property type="entry name" value="UTRA"/>
    <property type="match status" value="1"/>
</dbReference>
<dbReference type="GO" id="GO:0045892">
    <property type="term" value="P:negative regulation of DNA-templated transcription"/>
    <property type="evidence" value="ECO:0007669"/>
    <property type="project" value="TreeGrafter"/>
</dbReference>
<protein>
    <submittedName>
        <fullName evidence="5">Transcriptional regulator, GntR family</fullName>
    </submittedName>
</protein>
<dbReference type="SMART" id="SM00345">
    <property type="entry name" value="HTH_GNTR"/>
    <property type="match status" value="1"/>
</dbReference>
<dbReference type="PANTHER" id="PTHR44846">
    <property type="entry name" value="MANNOSYL-D-GLYCERATE TRANSPORT/METABOLISM SYSTEM REPRESSOR MNGR-RELATED"/>
    <property type="match status" value="1"/>
</dbReference>
<dbReference type="KEGG" id="fil:BN1229_v1_1889"/>
<dbReference type="KEGG" id="fiy:BN1229_v1_1892"/>
<dbReference type="PROSITE" id="PS50949">
    <property type="entry name" value="HTH_GNTR"/>
    <property type="match status" value="1"/>
</dbReference>
<dbReference type="Pfam" id="PF00392">
    <property type="entry name" value="GntR"/>
    <property type="match status" value="1"/>
</dbReference>
<dbReference type="Proteomes" id="UP000033187">
    <property type="component" value="Chromosome 1"/>
</dbReference>
<evidence type="ECO:0000259" key="4">
    <source>
        <dbReference type="PROSITE" id="PS50949"/>
    </source>
</evidence>
<dbReference type="SUPFAM" id="SSF64288">
    <property type="entry name" value="Chorismate lyase-like"/>
    <property type="match status" value="1"/>
</dbReference>
<keyword evidence="3" id="KW-0804">Transcription</keyword>
<name>A0A0D6JEM8_9HYPH</name>
<sequence>MSATRKPNSKEASPSGAELTTALAAQPLYAQVEAIFVDRIRTGVWRPGQLIPSEFELAREIGVSQGTVRKALNALAVDNLVERRQGRGTFVAEHTPDKMLFRFFNLFEDGGGHIEPDSQNTRMSIARANKEERERLKLDVGAEVIRVSRVRTHAGKPMIYETIVLPRQFFPGLVKEKTIPNTLYDHFQKEYGLTVSHGEERITAVAAGEREAKALEIAPGLPLIRLDRTMYALNEAPIEWRVSICLLSGAHYLVRLR</sequence>
<dbReference type="InterPro" id="IPR036390">
    <property type="entry name" value="WH_DNA-bd_sf"/>
</dbReference>
<dbReference type="Gene3D" id="1.10.10.10">
    <property type="entry name" value="Winged helix-like DNA-binding domain superfamily/Winged helix DNA-binding domain"/>
    <property type="match status" value="1"/>
</dbReference>
<evidence type="ECO:0000313" key="6">
    <source>
        <dbReference type="Proteomes" id="UP000033187"/>
    </source>
</evidence>
<evidence type="ECO:0000313" key="5">
    <source>
        <dbReference type="EMBL" id="CPR18845.1"/>
    </source>
</evidence>
<dbReference type="PRINTS" id="PR00035">
    <property type="entry name" value="HTHGNTR"/>
</dbReference>
<dbReference type="RefSeq" id="WP_046478012.1">
    <property type="nucleotide sequence ID" value="NZ_LN829118.1"/>
</dbReference>
<dbReference type="Gene3D" id="3.40.1410.10">
    <property type="entry name" value="Chorismate lyase-like"/>
    <property type="match status" value="1"/>
</dbReference>
<dbReference type="EMBL" id="LN829119">
    <property type="protein sequence ID" value="CPR18845.1"/>
    <property type="molecule type" value="Genomic_DNA"/>
</dbReference>
<dbReference type="GO" id="GO:0003700">
    <property type="term" value="F:DNA-binding transcription factor activity"/>
    <property type="evidence" value="ECO:0007669"/>
    <property type="project" value="InterPro"/>
</dbReference>
<dbReference type="SUPFAM" id="SSF46785">
    <property type="entry name" value="Winged helix' DNA-binding domain"/>
    <property type="match status" value="1"/>
</dbReference>
<evidence type="ECO:0000256" key="1">
    <source>
        <dbReference type="ARBA" id="ARBA00023015"/>
    </source>
</evidence>
<dbReference type="InterPro" id="IPR028978">
    <property type="entry name" value="Chorismate_lyase_/UTRA_dom_sf"/>
</dbReference>
<reference evidence="6" key="1">
    <citation type="submission" date="2015-02" db="EMBL/GenBank/DDBJ databases">
        <authorList>
            <person name="Chooi Y.-H."/>
        </authorList>
    </citation>
    <scope>NUCLEOTIDE SEQUENCE [LARGE SCALE GENOMIC DNA]</scope>
    <source>
        <strain evidence="6">strain Y</strain>
    </source>
</reference>
<gene>
    <name evidence="5" type="ORF">YBN1229_v1_1892</name>
</gene>
<dbReference type="CDD" id="cd07377">
    <property type="entry name" value="WHTH_GntR"/>
    <property type="match status" value="1"/>
</dbReference>
<keyword evidence="6" id="KW-1185">Reference proteome</keyword>
<dbReference type="OrthoDB" id="7173258at2"/>
<dbReference type="InterPro" id="IPR050679">
    <property type="entry name" value="Bact_HTH_transcr_reg"/>
</dbReference>
<keyword evidence="1" id="KW-0805">Transcription regulation</keyword>
<dbReference type="AlphaFoldDB" id="A0A0D6JEM8"/>
<feature type="domain" description="HTH gntR-type" evidence="4">
    <location>
        <begin position="26"/>
        <end position="94"/>
    </location>
</feature>
<proteinExistence type="predicted"/>
<dbReference type="Pfam" id="PF07702">
    <property type="entry name" value="UTRA"/>
    <property type="match status" value="1"/>
</dbReference>